<dbReference type="InterPro" id="IPR044730">
    <property type="entry name" value="RNase_H-like_dom_plant"/>
</dbReference>
<evidence type="ECO:0000313" key="4">
    <source>
        <dbReference type="Proteomes" id="UP001497516"/>
    </source>
</evidence>
<dbReference type="Pfam" id="PF13966">
    <property type="entry name" value="zf-RVT"/>
    <property type="match status" value="1"/>
</dbReference>
<evidence type="ECO:0000259" key="2">
    <source>
        <dbReference type="Pfam" id="PF13966"/>
    </source>
</evidence>
<protein>
    <submittedName>
        <fullName evidence="3">Uncharacterized protein</fullName>
    </submittedName>
</protein>
<dbReference type="Proteomes" id="UP001497516">
    <property type="component" value="Chromosome 4"/>
</dbReference>
<dbReference type="Gene3D" id="3.30.420.10">
    <property type="entry name" value="Ribonuclease H-like superfamily/Ribonuclease H"/>
    <property type="match status" value="1"/>
</dbReference>
<dbReference type="Pfam" id="PF13456">
    <property type="entry name" value="RVT_3"/>
    <property type="match status" value="1"/>
</dbReference>
<dbReference type="PANTHER" id="PTHR47074">
    <property type="entry name" value="BNAC02G40300D PROTEIN"/>
    <property type="match status" value="1"/>
</dbReference>
<dbReference type="EMBL" id="OZ034817">
    <property type="protein sequence ID" value="CAL1384172.1"/>
    <property type="molecule type" value="Genomic_DNA"/>
</dbReference>
<dbReference type="InterPro" id="IPR002156">
    <property type="entry name" value="RNaseH_domain"/>
</dbReference>
<keyword evidence="4" id="KW-1185">Reference proteome</keyword>
<organism evidence="3 4">
    <name type="scientific">Linum trigynum</name>
    <dbReference type="NCBI Taxonomy" id="586398"/>
    <lineage>
        <taxon>Eukaryota</taxon>
        <taxon>Viridiplantae</taxon>
        <taxon>Streptophyta</taxon>
        <taxon>Embryophyta</taxon>
        <taxon>Tracheophyta</taxon>
        <taxon>Spermatophyta</taxon>
        <taxon>Magnoliopsida</taxon>
        <taxon>eudicotyledons</taxon>
        <taxon>Gunneridae</taxon>
        <taxon>Pentapetalae</taxon>
        <taxon>rosids</taxon>
        <taxon>fabids</taxon>
        <taxon>Malpighiales</taxon>
        <taxon>Linaceae</taxon>
        <taxon>Linum</taxon>
    </lineage>
</organism>
<evidence type="ECO:0000313" key="3">
    <source>
        <dbReference type="EMBL" id="CAL1384172.1"/>
    </source>
</evidence>
<gene>
    <name evidence="3" type="ORF">LTRI10_LOCUS25399</name>
</gene>
<dbReference type="AlphaFoldDB" id="A0AAV2EEK4"/>
<proteinExistence type="predicted"/>
<dbReference type="InterPro" id="IPR012337">
    <property type="entry name" value="RNaseH-like_sf"/>
</dbReference>
<dbReference type="GO" id="GO:0003676">
    <property type="term" value="F:nucleic acid binding"/>
    <property type="evidence" value="ECO:0007669"/>
    <property type="project" value="InterPro"/>
</dbReference>
<sequence length="336" mass="39325">MERKPGCWSGRVLCAGHWNQIWQLNLPPKVRVFAWRWIHNILPTGGNLVDRTRRGCEECPFCGLKETQYHTFLNCGWTRRIWKPSELRGLFSRGEERTCEEWCCEVQESEKSEAIEALLVVLWYIWHERNNHLWNGKKREERDIIPHALEWLSEFQSKQRQSTYLANQRSLRWNPPNPDRLKANVDAAIFRSGGTGWGVIVRDHNGGFRLAAVKRTRRKWAPEIAEAMGIMFALDLAKRYDFTALDVETDCLLLVQKLLREMRSALEVEEVCEEIRDEADRVGDIRILFTGRECNEPAHMLAHTFCPWDSEEIWVSDPPYFLAHHLCKDNNLGSPI</sequence>
<dbReference type="InterPro" id="IPR052929">
    <property type="entry name" value="RNase_H-like_EbsB-rel"/>
</dbReference>
<evidence type="ECO:0000259" key="1">
    <source>
        <dbReference type="Pfam" id="PF13456"/>
    </source>
</evidence>
<reference evidence="3 4" key="1">
    <citation type="submission" date="2024-04" db="EMBL/GenBank/DDBJ databases">
        <authorList>
            <person name="Fracassetti M."/>
        </authorList>
    </citation>
    <scope>NUCLEOTIDE SEQUENCE [LARGE SCALE GENOMIC DNA]</scope>
</reference>
<name>A0AAV2EEK4_9ROSI</name>
<dbReference type="SUPFAM" id="SSF53098">
    <property type="entry name" value="Ribonuclease H-like"/>
    <property type="match status" value="1"/>
</dbReference>
<dbReference type="InterPro" id="IPR036397">
    <property type="entry name" value="RNaseH_sf"/>
</dbReference>
<dbReference type="CDD" id="cd06222">
    <property type="entry name" value="RNase_H_like"/>
    <property type="match status" value="1"/>
</dbReference>
<feature type="domain" description="RNase H type-1" evidence="1">
    <location>
        <begin position="184"/>
        <end position="303"/>
    </location>
</feature>
<accession>A0AAV2EEK4</accession>
<feature type="domain" description="Reverse transcriptase zinc-binding" evidence="2">
    <location>
        <begin position="17"/>
        <end position="82"/>
    </location>
</feature>
<dbReference type="InterPro" id="IPR026960">
    <property type="entry name" value="RVT-Znf"/>
</dbReference>
<dbReference type="PANTHER" id="PTHR47074:SF48">
    <property type="entry name" value="POLYNUCLEOTIDYL TRANSFERASE, RIBONUCLEASE H-LIKE SUPERFAMILY PROTEIN"/>
    <property type="match status" value="1"/>
</dbReference>
<dbReference type="GO" id="GO:0004523">
    <property type="term" value="F:RNA-DNA hybrid ribonuclease activity"/>
    <property type="evidence" value="ECO:0007669"/>
    <property type="project" value="InterPro"/>
</dbReference>